<evidence type="ECO:0000256" key="4">
    <source>
        <dbReference type="SAM" id="Coils"/>
    </source>
</evidence>
<dbReference type="GO" id="GO:0033178">
    <property type="term" value="C:proton-transporting two-sector ATPase complex, catalytic domain"/>
    <property type="evidence" value="ECO:0007669"/>
    <property type="project" value="InterPro"/>
</dbReference>
<feature type="coiled-coil region" evidence="4">
    <location>
        <begin position="41"/>
        <end position="68"/>
    </location>
</feature>
<dbReference type="SUPFAM" id="SSF160527">
    <property type="entry name" value="V-type ATPase subunit E-like"/>
    <property type="match status" value="1"/>
</dbReference>
<gene>
    <name evidence="5" type="ORF">CBRE1094_LOCUS34879</name>
</gene>
<dbReference type="InterPro" id="IPR002842">
    <property type="entry name" value="ATPase_V1_Esu"/>
</dbReference>
<dbReference type="Pfam" id="PF01991">
    <property type="entry name" value="vATP-synt_E"/>
    <property type="match status" value="1"/>
</dbReference>
<dbReference type="PANTHER" id="PTHR45715">
    <property type="entry name" value="ATPASE H+-TRANSPORTING V1 SUBUNIT E1A-RELATED"/>
    <property type="match status" value="1"/>
</dbReference>
<dbReference type="EMBL" id="HBGU01063970">
    <property type="protein sequence ID" value="CAD9522280.1"/>
    <property type="molecule type" value="Transcribed_RNA"/>
</dbReference>
<reference evidence="5" key="1">
    <citation type="submission" date="2021-01" db="EMBL/GenBank/DDBJ databases">
        <authorList>
            <person name="Corre E."/>
            <person name="Pelletier E."/>
            <person name="Niang G."/>
            <person name="Scheremetjew M."/>
            <person name="Finn R."/>
            <person name="Kale V."/>
            <person name="Holt S."/>
            <person name="Cochrane G."/>
            <person name="Meng A."/>
            <person name="Brown T."/>
            <person name="Cohen L."/>
        </authorList>
    </citation>
    <scope>NUCLEOTIDE SEQUENCE</scope>
    <source>
        <strain evidence="5">UTEX LB 985</strain>
    </source>
</reference>
<organism evidence="5">
    <name type="scientific">Haptolina brevifila</name>
    <dbReference type="NCBI Taxonomy" id="156173"/>
    <lineage>
        <taxon>Eukaryota</taxon>
        <taxon>Haptista</taxon>
        <taxon>Haptophyta</taxon>
        <taxon>Prymnesiophyceae</taxon>
        <taxon>Prymnesiales</taxon>
        <taxon>Prymnesiaceae</taxon>
        <taxon>Haptolina</taxon>
    </lineage>
</organism>
<keyword evidence="2" id="KW-0813">Transport</keyword>
<dbReference type="InterPro" id="IPR038495">
    <property type="entry name" value="ATPase_E_C"/>
</dbReference>
<dbReference type="Gene3D" id="3.30.2320.30">
    <property type="entry name" value="ATP synthase, E subunit, C-terminal"/>
    <property type="match status" value="1"/>
</dbReference>
<protein>
    <recommendedName>
        <fullName evidence="6">V-type proton ATPase subunit E</fullName>
    </recommendedName>
</protein>
<sequence length="223" mass="25226">MNDQEVQMQINQMVQFIHQEAKEKAAEIKLKTDEEFNIEKLRMVEAEKQKIRAEYERKEKQVEVQKRIEQSKEVRNSRLKALEARDQGMEILLAEAMKQLPSSIVNTPKYPALLEALIVEALIQLADTNVEVKPVKDQTTQVKNVLPKAVAKFKEWAVKTKGAEWAAGIDVKMYPGDPLPANSLGGIELVGFDGKISLANTLPQRLMLAYETQLPQLRSALFG</sequence>
<evidence type="ECO:0000256" key="2">
    <source>
        <dbReference type="ARBA" id="ARBA00022448"/>
    </source>
</evidence>
<accession>A0A7S2IKW5</accession>
<dbReference type="AlphaFoldDB" id="A0A7S2IKW5"/>
<keyword evidence="4" id="KW-0175">Coiled coil</keyword>
<evidence type="ECO:0000256" key="1">
    <source>
        <dbReference type="ARBA" id="ARBA00005901"/>
    </source>
</evidence>
<evidence type="ECO:0008006" key="6">
    <source>
        <dbReference type="Google" id="ProtNLM"/>
    </source>
</evidence>
<dbReference type="Gene3D" id="6.10.250.1620">
    <property type="match status" value="1"/>
</dbReference>
<keyword evidence="3" id="KW-0406">Ion transport</keyword>
<comment type="similarity">
    <text evidence="1">Belongs to the V-ATPase E subunit family.</text>
</comment>
<name>A0A7S2IKW5_9EUKA</name>
<evidence type="ECO:0000256" key="3">
    <source>
        <dbReference type="ARBA" id="ARBA00023065"/>
    </source>
</evidence>
<proteinExistence type="inferred from homology"/>
<evidence type="ECO:0000313" key="5">
    <source>
        <dbReference type="EMBL" id="CAD9522280.1"/>
    </source>
</evidence>
<dbReference type="GO" id="GO:0046961">
    <property type="term" value="F:proton-transporting ATPase activity, rotational mechanism"/>
    <property type="evidence" value="ECO:0007669"/>
    <property type="project" value="InterPro"/>
</dbReference>